<gene>
    <name evidence="2" type="ORF">AB0D95_07700</name>
</gene>
<accession>A0ABV3ELS3</accession>
<comment type="caution">
    <text evidence="2">The sequence shown here is derived from an EMBL/GenBank/DDBJ whole genome shotgun (WGS) entry which is preliminary data.</text>
</comment>
<evidence type="ECO:0000313" key="3">
    <source>
        <dbReference type="Proteomes" id="UP001551584"/>
    </source>
</evidence>
<evidence type="ECO:0000256" key="1">
    <source>
        <dbReference type="SAM" id="MobiDB-lite"/>
    </source>
</evidence>
<proteinExistence type="predicted"/>
<organism evidence="2 3">
    <name type="scientific">Streptomyces chilikensis</name>
    <dbReference type="NCBI Taxonomy" id="1194079"/>
    <lineage>
        <taxon>Bacteria</taxon>
        <taxon>Bacillati</taxon>
        <taxon>Actinomycetota</taxon>
        <taxon>Actinomycetes</taxon>
        <taxon>Kitasatosporales</taxon>
        <taxon>Streptomycetaceae</taxon>
        <taxon>Streptomyces</taxon>
    </lineage>
</organism>
<dbReference type="Pfam" id="PF02620">
    <property type="entry name" value="YceD"/>
    <property type="match status" value="1"/>
</dbReference>
<dbReference type="Proteomes" id="UP001551584">
    <property type="component" value="Unassembled WGS sequence"/>
</dbReference>
<dbReference type="PANTHER" id="PTHR34374:SF1">
    <property type="entry name" value="LARGE RIBOSOMAL RNA SUBUNIT ACCUMULATION PROTEIN YCED HOMOLOG 1, CHLOROPLASTIC"/>
    <property type="match status" value="1"/>
</dbReference>
<feature type="region of interest" description="Disordered" evidence="1">
    <location>
        <begin position="102"/>
        <end position="122"/>
    </location>
</feature>
<keyword evidence="3" id="KW-1185">Reference proteome</keyword>
<dbReference type="PANTHER" id="PTHR34374">
    <property type="entry name" value="LARGE RIBOSOMAL RNA SUBUNIT ACCUMULATION PROTEIN YCED HOMOLOG 1, CHLOROPLASTIC"/>
    <property type="match status" value="1"/>
</dbReference>
<evidence type="ECO:0000313" key="2">
    <source>
        <dbReference type="EMBL" id="MEU9577135.1"/>
    </source>
</evidence>
<name>A0ABV3ELS3_9ACTN</name>
<protein>
    <submittedName>
        <fullName evidence="2">DUF177 domain-containing protein</fullName>
    </submittedName>
</protein>
<dbReference type="RefSeq" id="WP_166021007.1">
    <property type="nucleotide sequence ID" value="NZ_JBEZNA010000011.1"/>
</dbReference>
<sequence>MAQNARLDHRDPLVFDTHELGRRPGALRRLTRTVDAPRDLGIADVIGVPEGRPLELELRLESVLEGVLVTGTARAKAEGECVRCLEPLERQLVADFQEMFSYPDADDRGRPKADAGDDAEDDEDTLYLEDGMFDLEPVLRDAVVLALPMQPVCREDCPGLCPECGARLADDPDHHHDAVDIRWAALQGLAGSLEPGEKDEMSGGAPQSARADEKQEK</sequence>
<feature type="compositionally biased region" description="Basic and acidic residues" evidence="1">
    <location>
        <begin position="105"/>
        <end position="115"/>
    </location>
</feature>
<reference evidence="2 3" key="1">
    <citation type="submission" date="2024-06" db="EMBL/GenBank/DDBJ databases">
        <title>The Natural Products Discovery Center: Release of the First 8490 Sequenced Strains for Exploring Actinobacteria Biosynthetic Diversity.</title>
        <authorList>
            <person name="Kalkreuter E."/>
            <person name="Kautsar S.A."/>
            <person name="Yang D."/>
            <person name="Bader C.D."/>
            <person name="Teijaro C.N."/>
            <person name="Fluegel L."/>
            <person name="Davis C.M."/>
            <person name="Simpson J.R."/>
            <person name="Lauterbach L."/>
            <person name="Steele A.D."/>
            <person name="Gui C."/>
            <person name="Meng S."/>
            <person name="Li G."/>
            <person name="Viehrig K."/>
            <person name="Ye F."/>
            <person name="Su P."/>
            <person name="Kiefer A.F."/>
            <person name="Nichols A."/>
            <person name="Cepeda A.J."/>
            <person name="Yan W."/>
            <person name="Fan B."/>
            <person name="Jiang Y."/>
            <person name="Adhikari A."/>
            <person name="Zheng C.-J."/>
            <person name="Schuster L."/>
            <person name="Cowan T.M."/>
            <person name="Smanski M.J."/>
            <person name="Chevrette M.G."/>
            <person name="De Carvalho L.P.S."/>
            <person name="Shen B."/>
        </authorList>
    </citation>
    <scope>NUCLEOTIDE SEQUENCE [LARGE SCALE GENOMIC DNA]</scope>
    <source>
        <strain evidence="2 3">NPDC048117</strain>
    </source>
</reference>
<feature type="region of interest" description="Disordered" evidence="1">
    <location>
        <begin position="190"/>
        <end position="217"/>
    </location>
</feature>
<dbReference type="EMBL" id="JBEZNA010000011">
    <property type="protein sequence ID" value="MEU9577135.1"/>
    <property type="molecule type" value="Genomic_DNA"/>
</dbReference>
<dbReference type="InterPro" id="IPR003772">
    <property type="entry name" value="YceD"/>
</dbReference>